<dbReference type="RefSeq" id="WP_011367998.1">
    <property type="nucleotide sequence ID" value="NC_007519.1"/>
</dbReference>
<sequence>MEVSIVPAEGNEPIERIHVVSITIRTFKGRRDVEAHLFKTGASIENVADYPWQNLIGPPLDPENPGSPEGVKRMLAEAFTPDERDRVVEYLRDRYATRLTCISACPLSLPIPQGVTALSDIPEGKTLGFIHFSRVRNYTLPFGIQGFYDLAQHEPLVGENI</sequence>
<dbReference type="EMBL" id="CP000112">
    <property type="protein sequence ID" value="ABB38894.1"/>
    <property type="molecule type" value="Genomic_DNA"/>
</dbReference>
<dbReference type="STRING" id="207559.Dde_2097"/>
<dbReference type="eggNOG" id="ENOG50340SP">
    <property type="taxonomic scope" value="Bacteria"/>
</dbReference>
<organism evidence="1 2">
    <name type="scientific">Oleidesulfovibrio alaskensis (strain ATCC BAA-1058 / DSM 17464 / G20)</name>
    <name type="common">Desulfovibrio alaskensis</name>
    <dbReference type="NCBI Taxonomy" id="207559"/>
    <lineage>
        <taxon>Bacteria</taxon>
        <taxon>Pseudomonadati</taxon>
        <taxon>Thermodesulfobacteriota</taxon>
        <taxon>Desulfovibrionia</taxon>
        <taxon>Desulfovibrionales</taxon>
        <taxon>Desulfovibrionaceae</taxon>
        <taxon>Oleidesulfovibrio</taxon>
    </lineage>
</organism>
<dbReference type="AlphaFoldDB" id="Q30ZK2"/>
<protein>
    <submittedName>
        <fullName evidence="1">Uncharacterized protein</fullName>
    </submittedName>
</protein>
<dbReference type="KEGG" id="dde:Dde_2097"/>
<evidence type="ECO:0000313" key="2">
    <source>
        <dbReference type="Proteomes" id="UP000002710"/>
    </source>
</evidence>
<name>Q30ZK2_OLEA2</name>
<accession>Q30ZK2</accession>
<dbReference type="HOGENOM" id="CLU_1641073_0_0_7"/>
<dbReference type="Proteomes" id="UP000002710">
    <property type="component" value="Chromosome"/>
</dbReference>
<keyword evidence="2" id="KW-1185">Reference proteome</keyword>
<evidence type="ECO:0000313" key="1">
    <source>
        <dbReference type="EMBL" id="ABB38894.1"/>
    </source>
</evidence>
<proteinExistence type="predicted"/>
<reference evidence="1 2" key="1">
    <citation type="journal article" date="2011" name="J. Bacteriol.">
        <title>Complete genome sequence and updated annotation of Desulfovibrio alaskensis G20.</title>
        <authorList>
            <person name="Hauser L.J."/>
            <person name="Land M.L."/>
            <person name="Brown S.D."/>
            <person name="Larimer F."/>
            <person name="Keller K.L."/>
            <person name="Rapp-Giles B.J."/>
            <person name="Price M.N."/>
            <person name="Lin M."/>
            <person name="Bruce D.C."/>
            <person name="Detter J.C."/>
            <person name="Tapia R."/>
            <person name="Han C.S."/>
            <person name="Goodwin L.A."/>
            <person name="Cheng J.F."/>
            <person name="Pitluck S."/>
            <person name="Copeland A."/>
            <person name="Lucas S."/>
            <person name="Nolan M."/>
            <person name="Lapidus A.L."/>
            <person name="Palumbo A.V."/>
            <person name="Wall J.D."/>
        </authorList>
    </citation>
    <scope>NUCLEOTIDE SEQUENCE [LARGE SCALE GENOMIC DNA]</scope>
    <source>
        <strain evidence="2">ATCC BAA 1058 / DSM 17464 / G20</strain>
    </source>
</reference>
<gene>
    <name evidence="1" type="ordered locus">Dde_2097</name>
</gene>